<protein>
    <recommendedName>
        <fullName evidence="6">Calcium-binding protein</fullName>
    </recommendedName>
</protein>
<feature type="compositionally biased region" description="Basic and acidic residues" evidence="3">
    <location>
        <begin position="517"/>
        <end position="540"/>
    </location>
</feature>
<dbReference type="EMBL" id="JADJOT010000002">
    <property type="protein sequence ID" value="MBK7953153.1"/>
    <property type="molecule type" value="Genomic_DNA"/>
</dbReference>
<keyword evidence="2" id="KW-0964">Secreted</keyword>
<dbReference type="Pfam" id="PF00353">
    <property type="entry name" value="HemolysinCabind"/>
    <property type="match status" value="3"/>
</dbReference>
<dbReference type="GO" id="GO:0005509">
    <property type="term" value="F:calcium ion binding"/>
    <property type="evidence" value="ECO:0007669"/>
    <property type="project" value="InterPro"/>
</dbReference>
<comment type="caution">
    <text evidence="4">The sequence shown here is derived from an EMBL/GenBank/DDBJ whole genome shotgun (WGS) entry which is preliminary data.</text>
</comment>
<dbReference type="GO" id="GO:0005576">
    <property type="term" value="C:extracellular region"/>
    <property type="evidence" value="ECO:0007669"/>
    <property type="project" value="UniProtKB-SubCell"/>
</dbReference>
<accession>A0A935T551</accession>
<gene>
    <name evidence="4" type="ORF">IPK02_03730</name>
</gene>
<sequence length="629" mass="67951">MGGGYGNDGINPGADAGRSALELFYDYDRIIVRGVHLLDYTPGGIDVSANAASDRGTGDEIHGESGDDSIHGQKGHDVLFGEGQDDDLIGGYGNDWISGGTGNDGVIGDDGRIMTSRNATTYGEALFGVVRLLADNGDTKTFNGNMMNEAIATPGTIQQAVANVGDEMKKAVNLTPFSFDTTFNGNADEFTSVTKKTVDDRGAPGAPNANDLIFGGLGDDWLHGGSGDDAISGGEALSQAWTQVQLGSGATATIVVARSDYARPFNPGDALRYNPDDPDGWHFDRTRRAGEFALYDEYDPRRKIELVVATNGSTAYKAGDAVKDVRSLITIGEWFLNFSAGEGSWVPSGTLNTNGQQATSYLAASNDGADRIFGGTGNDWLVGGTGRDNLYGGFGNDLLNADDLPGDEQQRDQQQGPRRLAVRQRGTRYAADLRGPRLRRCRPRRADRQHRRRPPDRLGRRVQQLPGAVCAFRYGHGEPDTAAAAGRVPLHAQRERRRRPDSPQGHARRPGAGLPQRRAEGEPRCRAAEGRRLAEPDRRPGRPAGRQHPRWQARRAAHGELQRRPDAGARVRQRHLGGERQRAAGGLHFQQGGCGRGATRWAMPSRSTSRLWPASRWSSQRRAGTPTAM</sequence>
<feature type="compositionally biased region" description="Basic residues" evidence="3">
    <location>
        <begin position="545"/>
        <end position="556"/>
    </location>
</feature>
<feature type="compositionally biased region" description="Polar residues" evidence="3">
    <location>
        <begin position="605"/>
        <end position="629"/>
    </location>
</feature>
<dbReference type="AlphaFoldDB" id="A0A935T551"/>
<feature type="compositionally biased region" description="Basic and acidic residues" evidence="3">
    <location>
        <begin position="557"/>
        <end position="569"/>
    </location>
</feature>
<dbReference type="Proteomes" id="UP000706151">
    <property type="component" value="Unassembled WGS sequence"/>
</dbReference>
<comment type="subcellular location">
    <subcellularLocation>
        <location evidence="1">Secreted</location>
    </subcellularLocation>
</comment>
<feature type="compositionally biased region" description="Basic residues" evidence="3">
    <location>
        <begin position="436"/>
        <end position="454"/>
    </location>
</feature>
<proteinExistence type="predicted"/>
<dbReference type="PANTHER" id="PTHR38340:SF1">
    <property type="entry name" value="S-LAYER PROTEIN"/>
    <property type="match status" value="1"/>
</dbReference>
<evidence type="ECO:0000256" key="3">
    <source>
        <dbReference type="SAM" id="MobiDB-lite"/>
    </source>
</evidence>
<evidence type="ECO:0000256" key="2">
    <source>
        <dbReference type="ARBA" id="ARBA00022525"/>
    </source>
</evidence>
<feature type="region of interest" description="Disordered" evidence="3">
    <location>
        <begin position="51"/>
        <end position="77"/>
    </location>
</feature>
<feature type="region of interest" description="Disordered" evidence="3">
    <location>
        <begin position="400"/>
        <end position="464"/>
    </location>
</feature>
<evidence type="ECO:0000313" key="5">
    <source>
        <dbReference type="Proteomes" id="UP000706151"/>
    </source>
</evidence>
<evidence type="ECO:0008006" key="6">
    <source>
        <dbReference type="Google" id="ProtNLM"/>
    </source>
</evidence>
<evidence type="ECO:0000313" key="4">
    <source>
        <dbReference type="EMBL" id="MBK7953153.1"/>
    </source>
</evidence>
<organism evidence="4 5">
    <name type="scientific">Candidatus Accumulibacter affinis</name>
    <dbReference type="NCBI Taxonomy" id="2954384"/>
    <lineage>
        <taxon>Bacteria</taxon>
        <taxon>Pseudomonadati</taxon>
        <taxon>Pseudomonadota</taxon>
        <taxon>Betaproteobacteria</taxon>
        <taxon>Candidatus Accumulibacter</taxon>
    </lineage>
</organism>
<dbReference type="InterPro" id="IPR018511">
    <property type="entry name" value="Hemolysin-typ_Ca-bd_CS"/>
</dbReference>
<dbReference type="PROSITE" id="PS00330">
    <property type="entry name" value="HEMOLYSIN_CALCIUM"/>
    <property type="match status" value="4"/>
</dbReference>
<dbReference type="Gene3D" id="2.150.10.10">
    <property type="entry name" value="Serralysin-like metalloprotease, C-terminal"/>
    <property type="match status" value="2"/>
</dbReference>
<feature type="region of interest" description="Disordered" evidence="3">
    <location>
        <begin position="587"/>
        <end position="629"/>
    </location>
</feature>
<feature type="compositionally biased region" description="Basic and acidic residues" evidence="3">
    <location>
        <begin position="56"/>
        <end position="77"/>
    </location>
</feature>
<feature type="region of interest" description="Disordered" evidence="3">
    <location>
        <begin position="478"/>
        <end position="569"/>
    </location>
</feature>
<dbReference type="InterPro" id="IPR050557">
    <property type="entry name" value="RTX_toxin/Mannuronan_C5-epim"/>
</dbReference>
<name>A0A935T551_9PROT</name>
<dbReference type="PANTHER" id="PTHR38340">
    <property type="entry name" value="S-LAYER PROTEIN"/>
    <property type="match status" value="1"/>
</dbReference>
<reference evidence="4 5" key="1">
    <citation type="submission" date="2020-10" db="EMBL/GenBank/DDBJ databases">
        <title>Connecting structure to function with the recovery of over 1000 high-quality activated sludge metagenome-assembled genomes encoding full-length rRNA genes using long-read sequencing.</title>
        <authorList>
            <person name="Singleton C.M."/>
            <person name="Petriglieri F."/>
            <person name="Kristensen J.M."/>
            <person name="Kirkegaard R.H."/>
            <person name="Michaelsen T.Y."/>
            <person name="Andersen M.H."/>
            <person name="Karst S.M."/>
            <person name="Dueholm M.S."/>
            <person name="Nielsen P.H."/>
            <person name="Albertsen M."/>
        </authorList>
    </citation>
    <scope>NUCLEOTIDE SEQUENCE [LARGE SCALE GENOMIC DNA]</scope>
    <source>
        <strain evidence="4">Fred_18-Q3-R57-64_BAT3C.720</strain>
    </source>
</reference>
<evidence type="ECO:0000256" key="1">
    <source>
        <dbReference type="ARBA" id="ARBA00004613"/>
    </source>
</evidence>
<dbReference type="PRINTS" id="PR00313">
    <property type="entry name" value="CABNDNGRPT"/>
</dbReference>
<dbReference type="SUPFAM" id="SSF51120">
    <property type="entry name" value="beta-Roll"/>
    <property type="match status" value="3"/>
</dbReference>
<dbReference type="InterPro" id="IPR011049">
    <property type="entry name" value="Serralysin-like_metalloprot_C"/>
</dbReference>
<dbReference type="InterPro" id="IPR001343">
    <property type="entry name" value="Hemolysn_Ca-bd"/>
</dbReference>